<dbReference type="InterPro" id="IPR036108">
    <property type="entry name" value="4pyrrol_syn_uPrphyn_synt_sf"/>
</dbReference>
<dbReference type="Proteomes" id="UP000664654">
    <property type="component" value="Unassembled WGS sequence"/>
</dbReference>
<evidence type="ECO:0000259" key="3">
    <source>
        <dbReference type="Pfam" id="PF02602"/>
    </source>
</evidence>
<feature type="region of interest" description="Disordered" evidence="2">
    <location>
        <begin position="244"/>
        <end position="267"/>
    </location>
</feature>
<dbReference type="Gene3D" id="3.40.50.10090">
    <property type="match status" value="2"/>
</dbReference>
<dbReference type="GO" id="GO:0033014">
    <property type="term" value="P:tetrapyrrole biosynthetic process"/>
    <property type="evidence" value="ECO:0007669"/>
    <property type="project" value="InterPro"/>
</dbReference>
<proteinExistence type="predicted"/>
<feature type="domain" description="Tetrapyrrole biosynthesis uroporphyrinogen III synthase" evidence="3">
    <location>
        <begin position="17"/>
        <end position="235"/>
    </location>
</feature>
<dbReference type="InterPro" id="IPR007470">
    <property type="entry name" value="HemX"/>
</dbReference>
<dbReference type="SUPFAM" id="SSF69618">
    <property type="entry name" value="HemD-like"/>
    <property type="match status" value="1"/>
</dbReference>
<dbReference type="PANTHER" id="PTHR38043:SF1">
    <property type="entry name" value="PROTEIN HEMX"/>
    <property type="match status" value="1"/>
</dbReference>
<sequence length="621" mass="68895">MAEFLLLRPAGKCEASTEALSQAGLSTVGLPLIAIEPDSAAMARFPQQLDELQGQSKLIFVSTPAVELAIQAMQGRDWPAQLSYFAVGAASAEKLQAVGLQVQYPERQDSEGLLDLAELKLVNGQPVLLVKGEGGRELLSQTLADRGAKVQEACLYRRQPVPDAPPTEAWQTTDIQCIIATSAALVDAAFDALDKDWLVSTPWILVSDRLAGMARSRGIKQIMVSRNASDAALIETARQFMEQKSMAEANQSPDVPEPVTHSPEAGAAASGSGRIWPLVLLNLLMLAALAGAGYWGWIQLSQAEQREQELLAETQTRLRQQQERLREEMASQLADQRRQWEQMNAPLSQQLSELQAMVTANKALAKSNQEGLNQVSGRRPDDWLLAEADYLVRMAGRKLWLERDLDTAILMLESADARLADMTDPSLLTIRQMLADDIQTLRQLDREPLTRIALELGALTHQVDNLPLDMVVLPEPVDEGPGAEPLTDSVSDWRTNLKRTWQSLVEDFITVRRRTEETKPLLSDKQQWLVREQLRHYLLQAQQAVLQEQPALYPGPLKEAGDLLDKYFAGNDSRVAGFAGSLQELQRVDIGRHYPAQLQSAQPLEDLLQRRLSRGQQELQP</sequence>
<name>A0A939DPP2_9ALTE</name>
<feature type="coiled-coil region" evidence="1">
    <location>
        <begin position="304"/>
        <end position="339"/>
    </location>
</feature>
<evidence type="ECO:0000256" key="2">
    <source>
        <dbReference type="SAM" id="MobiDB-lite"/>
    </source>
</evidence>
<dbReference type="InterPro" id="IPR003754">
    <property type="entry name" value="4pyrrol_synth_uPrphyn_synth"/>
</dbReference>
<dbReference type="PANTHER" id="PTHR38043">
    <property type="entry name" value="PROTEIN HEMX"/>
    <property type="match status" value="1"/>
</dbReference>
<accession>A0A939DPP2</accession>
<organism evidence="4 5">
    <name type="scientific">Bowmanella dokdonensis</name>
    <dbReference type="NCBI Taxonomy" id="751969"/>
    <lineage>
        <taxon>Bacteria</taxon>
        <taxon>Pseudomonadati</taxon>
        <taxon>Pseudomonadota</taxon>
        <taxon>Gammaproteobacteria</taxon>
        <taxon>Alteromonadales</taxon>
        <taxon>Alteromonadaceae</taxon>
        <taxon>Bowmanella</taxon>
    </lineage>
</organism>
<reference evidence="4" key="1">
    <citation type="submission" date="2021-03" db="EMBL/GenBank/DDBJ databases">
        <title>novel species isolated from a fishpond in China.</title>
        <authorList>
            <person name="Lu H."/>
            <person name="Cai Z."/>
        </authorList>
    </citation>
    <scope>NUCLEOTIDE SEQUENCE</scope>
    <source>
        <strain evidence="4">JCM 30855</strain>
    </source>
</reference>
<dbReference type="AlphaFoldDB" id="A0A939DPP2"/>
<dbReference type="Pfam" id="PF02602">
    <property type="entry name" value="HEM4"/>
    <property type="match status" value="1"/>
</dbReference>
<dbReference type="EMBL" id="JAFKCV010000005">
    <property type="protein sequence ID" value="MBN7825666.1"/>
    <property type="molecule type" value="Genomic_DNA"/>
</dbReference>
<evidence type="ECO:0000256" key="1">
    <source>
        <dbReference type="SAM" id="Coils"/>
    </source>
</evidence>
<dbReference type="GO" id="GO:0004852">
    <property type="term" value="F:uroporphyrinogen-III synthase activity"/>
    <property type="evidence" value="ECO:0007669"/>
    <property type="project" value="InterPro"/>
</dbReference>
<comment type="caution">
    <text evidence="4">The sequence shown here is derived from an EMBL/GenBank/DDBJ whole genome shotgun (WGS) entry which is preliminary data.</text>
</comment>
<dbReference type="RefSeq" id="WP_206573784.1">
    <property type="nucleotide sequence ID" value="NZ_JAFKCV010000005.1"/>
</dbReference>
<evidence type="ECO:0000313" key="4">
    <source>
        <dbReference type="EMBL" id="MBN7825666.1"/>
    </source>
</evidence>
<gene>
    <name evidence="4" type="ORF">J0A66_10570</name>
</gene>
<evidence type="ECO:0000313" key="5">
    <source>
        <dbReference type="Proteomes" id="UP000664654"/>
    </source>
</evidence>
<dbReference type="Pfam" id="PF04375">
    <property type="entry name" value="HemX"/>
    <property type="match status" value="1"/>
</dbReference>
<keyword evidence="5" id="KW-1185">Reference proteome</keyword>
<dbReference type="CDD" id="cd06578">
    <property type="entry name" value="HemD"/>
    <property type="match status" value="1"/>
</dbReference>
<protein>
    <submittedName>
        <fullName evidence="4">Uroporphyrinogen-III synthase</fullName>
    </submittedName>
</protein>
<keyword evidence="1" id="KW-0175">Coiled coil</keyword>